<dbReference type="PANTHER" id="PTHR31683:SF11">
    <property type="entry name" value="PECTATE LYASE"/>
    <property type="match status" value="1"/>
</dbReference>
<dbReference type="PANTHER" id="PTHR31683">
    <property type="entry name" value="PECTATE LYASE 18-RELATED"/>
    <property type="match status" value="1"/>
</dbReference>
<evidence type="ECO:0000313" key="12">
    <source>
        <dbReference type="EMBL" id="CAH1438392.1"/>
    </source>
</evidence>
<comment type="caution">
    <text evidence="12">The sequence shown here is derived from an EMBL/GenBank/DDBJ whole genome shotgun (WGS) entry which is preliminary data.</text>
</comment>
<dbReference type="SMART" id="SM00656">
    <property type="entry name" value="Amb_all"/>
    <property type="match status" value="1"/>
</dbReference>
<evidence type="ECO:0000259" key="11">
    <source>
        <dbReference type="SMART" id="SM00656"/>
    </source>
</evidence>
<feature type="transmembrane region" description="Helical" evidence="10">
    <location>
        <begin position="471"/>
        <end position="495"/>
    </location>
</feature>
<dbReference type="SUPFAM" id="SSF51126">
    <property type="entry name" value="Pectin lyase-like"/>
    <property type="match status" value="1"/>
</dbReference>
<dbReference type="Pfam" id="PF00544">
    <property type="entry name" value="Pectate_lyase_4"/>
    <property type="match status" value="1"/>
</dbReference>
<dbReference type="AlphaFoldDB" id="A0AAU9NKJ7"/>
<keyword evidence="10" id="KW-0472">Membrane</keyword>
<feature type="compositionally biased region" description="Polar residues" evidence="9">
    <location>
        <begin position="424"/>
        <end position="436"/>
    </location>
</feature>
<keyword evidence="6 8" id="KW-0106">Calcium</keyword>
<gene>
    <name evidence="12" type="ORF">LVIROSA_LOCUS24657</name>
</gene>
<evidence type="ECO:0000256" key="2">
    <source>
        <dbReference type="ARBA" id="ARBA00005220"/>
    </source>
</evidence>
<dbReference type="PRINTS" id="PR00807">
    <property type="entry name" value="AMBALLERGEN"/>
</dbReference>
<comment type="pathway">
    <text evidence="2 8">Glycan metabolism; pectin degradation; 2-dehydro-3-deoxy-D-gluconate from pectin: step 2/5.</text>
</comment>
<reference evidence="12 13" key="1">
    <citation type="submission" date="2022-01" db="EMBL/GenBank/DDBJ databases">
        <authorList>
            <person name="Xiong W."/>
            <person name="Schranz E."/>
        </authorList>
    </citation>
    <scope>NUCLEOTIDE SEQUENCE [LARGE SCALE GENOMIC DNA]</scope>
</reference>
<evidence type="ECO:0000256" key="4">
    <source>
        <dbReference type="ARBA" id="ARBA00022723"/>
    </source>
</evidence>
<dbReference type="Proteomes" id="UP001157418">
    <property type="component" value="Unassembled WGS sequence"/>
</dbReference>
<sequence length="496" mass="53906">MQVFCFSSLDKPIKPHSIYCIYPSKSTQNMAPAHSSNTYILFFCLLTSLFSAIRATFNLTLPHQHPNPEAVVQEVQRRLNVSIYRREMLDTGGGCLTGNPIDDCWRGKGGQIYVVTDSSDHDVVSPTPGTLRYGVLQTEPLWIVFSSNMVIKLKHELIVNSYKTIDGRGANVAITGGGCITLQYVSNVIIHNIRVYDCKPSGNTNIRSSPTHVGYRGKSDGDGISIAGSRNLWIDHCSLSHCTDGLIDAVLGSTAITISNSYFTHHNEVMLMGHDDAYMPDKGMQVTFAFNHFGRGLIQRMPRCRHGYFHVVNNDFTEWKMYAIGGSADPTINSQGNRYIAPPNADSKEVTKRVDTDEGNWAGWNWRTDGDIMVNGAFFVPSGDGMSAIYAKAASYEPKSAALVTQLTMNAGVFGGPRDDDGSESFTDGTITGDSASGNTGRSGGGGDDGDYFGMIFGGGSVAVSPPPVTMFFIILVLYIITTNNNGGLFSLLLFL</sequence>
<keyword evidence="13" id="KW-1185">Reference proteome</keyword>
<evidence type="ECO:0000256" key="7">
    <source>
        <dbReference type="ARBA" id="ARBA00023239"/>
    </source>
</evidence>
<keyword evidence="4 8" id="KW-0479">Metal-binding</keyword>
<evidence type="ECO:0000256" key="1">
    <source>
        <dbReference type="ARBA" id="ARBA00000695"/>
    </source>
</evidence>
<evidence type="ECO:0000256" key="9">
    <source>
        <dbReference type="SAM" id="MobiDB-lite"/>
    </source>
</evidence>
<dbReference type="EC" id="4.2.2.2" evidence="3 8"/>
<evidence type="ECO:0000256" key="5">
    <source>
        <dbReference type="ARBA" id="ARBA00022729"/>
    </source>
</evidence>
<dbReference type="InterPro" id="IPR011050">
    <property type="entry name" value="Pectin_lyase_fold/virulence"/>
</dbReference>
<protein>
    <recommendedName>
        <fullName evidence="3 8">Pectate lyase</fullName>
        <ecNumber evidence="3 8">4.2.2.2</ecNumber>
    </recommendedName>
</protein>
<dbReference type="Gene3D" id="2.160.20.10">
    <property type="entry name" value="Single-stranded right-handed beta-helix, Pectin lyase-like"/>
    <property type="match status" value="1"/>
</dbReference>
<dbReference type="InterPro" id="IPR002022">
    <property type="entry name" value="Pec_lyase"/>
</dbReference>
<evidence type="ECO:0000313" key="13">
    <source>
        <dbReference type="Proteomes" id="UP001157418"/>
    </source>
</evidence>
<dbReference type="InterPro" id="IPR018082">
    <property type="entry name" value="AmbAllergen"/>
</dbReference>
<evidence type="ECO:0000256" key="8">
    <source>
        <dbReference type="RuleBase" id="RU361123"/>
    </source>
</evidence>
<feature type="region of interest" description="Disordered" evidence="9">
    <location>
        <begin position="416"/>
        <end position="444"/>
    </location>
</feature>
<comment type="cofactor">
    <cofactor evidence="8">
        <name>Ca(2+)</name>
        <dbReference type="ChEBI" id="CHEBI:29108"/>
    </cofactor>
    <text evidence="8">Binds 1 Ca(2+) ion. Required for its activity.</text>
</comment>
<dbReference type="EMBL" id="CAKMRJ010004445">
    <property type="protein sequence ID" value="CAH1438392.1"/>
    <property type="molecule type" value="Genomic_DNA"/>
</dbReference>
<evidence type="ECO:0000256" key="6">
    <source>
        <dbReference type="ARBA" id="ARBA00022837"/>
    </source>
</evidence>
<name>A0AAU9NKJ7_9ASTR</name>
<evidence type="ECO:0000256" key="10">
    <source>
        <dbReference type="SAM" id="Phobius"/>
    </source>
</evidence>
<feature type="domain" description="Pectate lyase" evidence="11">
    <location>
        <begin position="148"/>
        <end position="345"/>
    </location>
</feature>
<dbReference type="GO" id="GO:0046872">
    <property type="term" value="F:metal ion binding"/>
    <property type="evidence" value="ECO:0007669"/>
    <property type="project" value="UniProtKB-KW"/>
</dbReference>
<comment type="catalytic activity">
    <reaction evidence="1 8">
        <text>Eliminative cleavage of (1-&gt;4)-alpha-D-galacturonan to give oligosaccharides with 4-deoxy-alpha-D-galact-4-enuronosyl groups at their non-reducing ends.</text>
        <dbReference type="EC" id="4.2.2.2"/>
    </reaction>
</comment>
<proteinExistence type="inferred from homology"/>
<organism evidence="12 13">
    <name type="scientific">Lactuca virosa</name>
    <dbReference type="NCBI Taxonomy" id="75947"/>
    <lineage>
        <taxon>Eukaryota</taxon>
        <taxon>Viridiplantae</taxon>
        <taxon>Streptophyta</taxon>
        <taxon>Embryophyta</taxon>
        <taxon>Tracheophyta</taxon>
        <taxon>Spermatophyta</taxon>
        <taxon>Magnoliopsida</taxon>
        <taxon>eudicotyledons</taxon>
        <taxon>Gunneridae</taxon>
        <taxon>Pentapetalae</taxon>
        <taxon>asterids</taxon>
        <taxon>campanulids</taxon>
        <taxon>Asterales</taxon>
        <taxon>Asteraceae</taxon>
        <taxon>Cichorioideae</taxon>
        <taxon>Cichorieae</taxon>
        <taxon>Lactucinae</taxon>
        <taxon>Lactuca</taxon>
    </lineage>
</organism>
<dbReference type="GO" id="GO:0030570">
    <property type="term" value="F:pectate lyase activity"/>
    <property type="evidence" value="ECO:0007669"/>
    <property type="project" value="UniProtKB-EC"/>
</dbReference>
<keyword evidence="10" id="KW-0812">Transmembrane</keyword>
<keyword evidence="5" id="KW-0732">Signal</keyword>
<keyword evidence="10" id="KW-1133">Transmembrane helix</keyword>
<dbReference type="InterPro" id="IPR012334">
    <property type="entry name" value="Pectin_lyas_fold"/>
</dbReference>
<dbReference type="InterPro" id="IPR045032">
    <property type="entry name" value="PEL"/>
</dbReference>
<accession>A0AAU9NKJ7</accession>
<evidence type="ECO:0000256" key="3">
    <source>
        <dbReference type="ARBA" id="ARBA00012272"/>
    </source>
</evidence>
<keyword evidence="7 8" id="KW-0456">Lyase</keyword>
<comment type="similarity">
    <text evidence="8">Belongs to the polysaccharide lyase 1 family.</text>
</comment>